<dbReference type="RefSeq" id="WP_109264318.1">
    <property type="nucleotide sequence ID" value="NZ_QEWP01000007.1"/>
</dbReference>
<dbReference type="EMBL" id="QEWP01000007">
    <property type="protein sequence ID" value="PWD99335.1"/>
    <property type="molecule type" value="Genomic_DNA"/>
</dbReference>
<proteinExistence type="predicted"/>
<reference evidence="1 2" key="1">
    <citation type="submission" date="2018-05" db="EMBL/GenBank/DDBJ databases">
        <title>Marinilabilia rubrum sp. nov., isolated from saltern sediment.</title>
        <authorList>
            <person name="Zhang R."/>
        </authorList>
    </citation>
    <scope>NUCLEOTIDE SEQUENCE [LARGE SCALE GENOMIC DNA]</scope>
    <source>
        <strain evidence="1 2">WTE16</strain>
    </source>
</reference>
<keyword evidence="2" id="KW-1185">Reference proteome</keyword>
<dbReference type="Proteomes" id="UP000244956">
    <property type="component" value="Unassembled WGS sequence"/>
</dbReference>
<protein>
    <submittedName>
        <fullName evidence="1">Uncharacterized protein</fullName>
    </submittedName>
</protein>
<comment type="caution">
    <text evidence="1">The sequence shown here is derived from an EMBL/GenBank/DDBJ whole genome shotgun (WGS) entry which is preliminary data.</text>
</comment>
<dbReference type="AlphaFoldDB" id="A0A2U2B8E6"/>
<accession>A0A2U2B8E6</accession>
<organism evidence="1 2">
    <name type="scientific">Marinilabilia rubra</name>
    <dbReference type="NCBI Taxonomy" id="2162893"/>
    <lineage>
        <taxon>Bacteria</taxon>
        <taxon>Pseudomonadati</taxon>
        <taxon>Bacteroidota</taxon>
        <taxon>Bacteroidia</taxon>
        <taxon>Marinilabiliales</taxon>
        <taxon>Marinilabiliaceae</taxon>
        <taxon>Marinilabilia</taxon>
    </lineage>
</organism>
<evidence type="ECO:0000313" key="1">
    <source>
        <dbReference type="EMBL" id="PWD99335.1"/>
    </source>
</evidence>
<evidence type="ECO:0000313" key="2">
    <source>
        <dbReference type="Proteomes" id="UP000244956"/>
    </source>
</evidence>
<sequence>MSLVQLMFLNYKPNIKASLILYLDKFSLPYSLALMGLIRQISTGTMEMLRLPSPVSPPSVSLGGGYHLRYCLFLCAISDDNTDLTGQGLSGAVCPY</sequence>
<gene>
    <name evidence="1" type="ORF">DDZ16_09995</name>
</gene>
<name>A0A2U2B8E6_9BACT</name>